<dbReference type="FunFam" id="1.10.10.790:FF:000002">
    <property type="entry name" value="Splicing factor 3A subunit 1"/>
    <property type="match status" value="1"/>
</dbReference>
<gene>
    <name evidence="10" type="primary">LOC113201928</name>
</gene>
<evidence type="ECO:0000256" key="5">
    <source>
        <dbReference type="ARBA" id="ARBA00023163"/>
    </source>
</evidence>
<keyword evidence="9" id="KW-1185">Reference proteome</keyword>
<evidence type="ECO:0000313" key="10">
    <source>
        <dbReference type="RefSeq" id="XP_026271716.1"/>
    </source>
</evidence>
<protein>
    <submittedName>
        <fullName evidence="10">Protein suppressor of white apricot isoform X1</fullName>
    </submittedName>
</protein>
<evidence type="ECO:0000259" key="8">
    <source>
        <dbReference type="PROSITE" id="PS50128"/>
    </source>
</evidence>
<feature type="compositionally biased region" description="Low complexity" evidence="7">
    <location>
        <begin position="907"/>
        <end position="917"/>
    </location>
</feature>
<feature type="region of interest" description="Disordered" evidence="7">
    <location>
        <begin position="407"/>
        <end position="471"/>
    </location>
</feature>
<feature type="compositionally biased region" description="Basic and acidic residues" evidence="7">
    <location>
        <begin position="422"/>
        <end position="433"/>
    </location>
</feature>
<dbReference type="OrthoDB" id="5836667at2759"/>
<name>A0A6J1RYR2_FRAOC</name>
<keyword evidence="3" id="KW-0694">RNA-binding</keyword>
<evidence type="ECO:0000256" key="1">
    <source>
        <dbReference type="ARBA" id="ARBA00022664"/>
    </source>
</evidence>
<proteinExistence type="predicted"/>
<keyword evidence="6" id="KW-0508">mRNA splicing</keyword>
<organism evidence="9 10">
    <name type="scientific">Frankliniella occidentalis</name>
    <name type="common">Western flower thrips</name>
    <name type="synonym">Euthrips occidentalis</name>
    <dbReference type="NCBI Taxonomy" id="133901"/>
    <lineage>
        <taxon>Eukaryota</taxon>
        <taxon>Metazoa</taxon>
        <taxon>Ecdysozoa</taxon>
        <taxon>Arthropoda</taxon>
        <taxon>Hexapoda</taxon>
        <taxon>Insecta</taxon>
        <taxon>Pterygota</taxon>
        <taxon>Neoptera</taxon>
        <taxon>Paraneoptera</taxon>
        <taxon>Thysanoptera</taxon>
        <taxon>Terebrantia</taxon>
        <taxon>Thripoidea</taxon>
        <taxon>Thripidae</taxon>
        <taxon>Frankliniella</taxon>
    </lineage>
</organism>
<dbReference type="Pfam" id="PF01805">
    <property type="entry name" value="Surp"/>
    <property type="match status" value="2"/>
</dbReference>
<keyword evidence="1" id="KW-0507">mRNA processing</keyword>
<feature type="compositionally biased region" description="Basic residues" evidence="7">
    <location>
        <begin position="887"/>
        <end position="906"/>
    </location>
</feature>
<dbReference type="GO" id="GO:0000395">
    <property type="term" value="P:mRNA 5'-splice site recognition"/>
    <property type="evidence" value="ECO:0007669"/>
    <property type="project" value="TreeGrafter"/>
</dbReference>
<evidence type="ECO:0000313" key="9">
    <source>
        <dbReference type="Proteomes" id="UP000504606"/>
    </source>
</evidence>
<dbReference type="InterPro" id="IPR019147">
    <property type="entry name" value="SWAP_N_domain"/>
</dbReference>
<dbReference type="Proteomes" id="UP000504606">
    <property type="component" value="Unplaced"/>
</dbReference>
<feature type="region of interest" description="Disordered" evidence="7">
    <location>
        <begin position="488"/>
        <end position="653"/>
    </location>
</feature>
<dbReference type="PROSITE" id="PS50128">
    <property type="entry name" value="SURP"/>
    <property type="match status" value="2"/>
</dbReference>
<dbReference type="SMART" id="SM01141">
    <property type="entry name" value="DRY_EERY"/>
    <property type="match status" value="1"/>
</dbReference>
<keyword evidence="4" id="KW-0805">Transcription regulation</keyword>
<feature type="compositionally biased region" description="Basic and acidic residues" evidence="7">
    <location>
        <begin position="672"/>
        <end position="682"/>
    </location>
</feature>
<dbReference type="RefSeq" id="XP_026271716.1">
    <property type="nucleotide sequence ID" value="XM_026415931.2"/>
</dbReference>
<feature type="compositionally biased region" description="Basic and acidic residues" evidence="7">
    <location>
        <begin position="860"/>
        <end position="871"/>
    </location>
</feature>
<dbReference type="AlphaFoldDB" id="A0A6J1RYR2"/>
<dbReference type="SMART" id="SM00648">
    <property type="entry name" value="SWAP"/>
    <property type="match status" value="2"/>
</dbReference>
<feature type="compositionally biased region" description="Polar residues" evidence="7">
    <location>
        <begin position="703"/>
        <end position="726"/>
    </location>
</feature>
<feature type="region of interest" description="Disordered" evidence="7">
    <location>
        <begin position="667"/>
        <end position="934"/>
    </location>
</feature>
<dbReference type="KEGG" id="foc:113201928"/>
<feature type="domain" description="SURP motif" evidence="8">
    <location>
        <begin position="349"/>
        <end position="389"/>
    </location>
</feature>
<dbReference type="Gene3D" id="1.10.10.790">
    <property type="entry name" value="Surp module"/>
    <property type="match status" value="2"/>
</dbReference>
<sequence>MASARPQRFDSSALKRKEETEELLVFGYSCKLFRDDEKALFIDQGKHLIPWMGDDTLKIDRYDVRGTVYDLRPLEPLGGGASDALWSTLSDAERKVEQLCDEERYRALYHNEAEEALYQEEELKRLHKALDPQNSYGQVAYSYDEETEQNVSTDADSKDPCEATDEEDEPFIPPPELDVPVGMVLPERTKLNAIIEKTAAFINTQGPQMEIILKMKQANNPQFSFLSFDCPLHAYYRHVLMAIKTGRYLTRQQRQQQEQNDTENSEDYLHPSLSIAAKPVELAPSIPSISYKPSADCAYSMLVNKIKDRQGKLTDDNSGPGSPGESAGKDNSSQVNHSILAPPPDIQVIIDKMASYVIKNGRDFESVVRSKGDERFAFLDVGHKFHPYYDHKVRVYQGLEPPINFSQASTSCNNSQKPNQDAVKKKALPDKKPRPILLPGYEYSDDSSESEDSEQENSKSDQKGKPKLAPVCFSIKKPKEAEILKEVKSALPVEEESSEGECDGKNETAGKPSNLVEVKPPEQSIEDSSPPASALATPEEEMRRLQQLLREKEKQLRDQEMQRRIKEECNQDIFPTEIDSKIETSSPPPEPPLAVETPPLVKDPKDDGLRNVNENNQLTKEQKCEDTTEASDKPPHEKNDIMDKKNMTQDTAEPINVMAEAEVIDLTEEADDTPKVSDTMRQERKRKAAAFLSRLQKERHLSKNGSTHPTSDSDAASRHSTPSPTQLKREKQDAGVLNFHEASIPRTSLMARLAASSHLPRQPTVDKKKTIKGSRKSESPTKPVKGKDDKSYNKQRSKRKKDVSSSTDSEPERSRSRSRSVSYSRSPLHKRRQADESDVEQRNHRHHRESRSSSHRKKHDVIETTETPRDHSPRRHHRRREDDRRGHSFSHSHTHGHGHSRTRPRGQGRSQSHSQSHTPPKRNESQVSDSECSE</sequence>
<feature type="compositionally biased region" description="Basic residues" evidence="7">
    <location>
        <begin position="843"/>
        <end position="859"/>
    </location>
</feature>
<keyword evidence="2" id="KW-0677">Repeat</keyword>
<feature type="region of interest" description="Disordered" evidence="7">
    <location>
        <begin position="310"/>
        <end position="340"/>
    </location>
</feature>
<feature type="compositionally biased region" description="Polar residues" evidence="7">
    <location>
        <begin position="407"/>
        <end position="419"/>
    </location>
</feature>
<dbReference type="GO" id="GO:0003723">
    <property type="term" value="F:RNA binding"/>
    <property type="evidence" value="ECO:0007669"/>
    <property type="project" value="UniProtKB-KW"/>
</dbReference>
<dbReference type="InterPro" id="IPR035967">
    <property type="entry name" value="SWAP/Surp_sf"/>
</dbReference>
<evidence type="ECO:0000256" key="4">
    <source>
        <dbReference type="ARBA" id="ARBA00023015"/>
    </source>
</evidence>
<dbReference type="InterPro" id="IPR040397">
    <property type="entry name" value="SWAP"/>
</dbReference>
<accession>A0A6J1RYR2</accession>
<feature type="domain" description="SURP motif" evidence="8">
    <location>
        <begin position="194"/>
        <end position="236"/>
    </location>
</feature>
<dbReference type="PANTHER" id="PTHR13161">
    <property type="entry name" value="SPLICING FACTOR SUPPRESSOR OF WHITE APRICOT"/>
    <property type="match status" value="1"/>
</dbReference>
<evidence type="ECO:0000256" key="2">
    <source>
        <dbReference type="ARBA" id="ARBA00022737"/>
    </source>
</evidence>
<evidence type="ECO:0000256" key="3">
    <source>
        <dbReference type="ARBA" id="ARBA00022884"/>
    </source>
</evidence>
<dbReference type="GeneID" id="113201928"/>
<feature type="compositionally biased region" description="Basic and acidic residues" evidence="7">
    <location>
        <begin position="540"/>
        <end position="569"/>
    </location>
</feature>
<dbReference type="PANTHER" id="PTHR13161:SF15">
    <property type="entry name" value="SPLICING FACTOR, SUPPRESSOR OF WHITE-APRICOT HOMOLOG"/>
    <property type="match status" value="1"/>
</dbReference>
<feature type="compositionally biased region" description="Basic and acidic residues" evidence="7">
    <location>
        <begin position="775"/>
        <end position="792"/>
    </location>
</feature>
<evidence type="ECO:0000256" key="7">
    <source>
        <dbReference type="SAM" id="MobiDB-lite"/>
    </source>
</evidence>
<evidence type="ECO:0000256" key="6">
    <source>
        <dbReference type="ARBA" id="ARBA00023187"/>
    </source>
</evidence>
<feature type="region of interest" description="Disordered" evidence="7">
    <location>
        <begin position="145"/>
        <end position="179"/>
    </location>
</feature>
<feature type="compositionally biased region" description="Acidic residues" evidence="7">
    <location>
        <begin position="443"/>
        <end position="455"/>
    </location>
</feature>
<feature type="compositionally biased region" description="Basic and acidic residues" evidence="7">
    <location>
        <begin position="620"/>
        <end position="647"/>
    </location>
</feature>
<feature type="compositionally biased region" description="Polar residues" evidence="7">
    <location>
        <begin position="925"/>
        <end position="934"/>
    </location>
</feature>
<feature type="compositionally biased region" description="Basic and acidic residues" evidence="7">
    <location>
        <begin position="833"/>
        <end position="842"/>
    </location>
</feature>
<reference evidence="10" key="1">
    <citation type="submission" date="2025-08" db="UniProtKB">
        <authorList>
            <consortium name="RefSeq"/>
        </authorList>
    </citation>
    <scope>IDENTIFICATION</scope>
    <source>
        <tissue evidence="10">Whole organism</tissue>
    </source>
</reference>
<dbReference type="SUPFAM" id="SSF109905">
    <property type="entry name" value="Surp module (SWAP domain)"/>
    <property type="match status" value="2"/>
</dbReference>
<dbReference type="Pfam" id="PF09750">
    <property type="entry name" value="DRY_EERY"/>
    <property type="match status" value="1"/>
</dbReference>
<keyword evidence="5" id="KW-0804">Transcription</keyword>
<dbReference type="InterPro" id="IPR000061">
    <property type="entry name" value="Surp"/>
</dbReference>